<keyword evidence="2" id="KW-1185">Reference proteome</keyword>
<dbReference type="InParanoid" id="A0A3M0CIN5"/>
<evidence type="ECO:0000313" key="1">
    <source>
        <dbReference type="EMBL" id="RMB08715.1"/>
    </source>
</evidence>
<comment type="caution">
    <text evidence="1">The sequence shown here is derived from an EMBL/GenBank/DDBJ whole genome shotgun (WGS) entry which is preliminary data.</text>
</comment>
<name>A0A3M0CIN5_9PROT</name>
<accession>A0A3M0CIN5</accession>
<organism evidence="1 2">
    <name type="scientific">Eilatimonas milleporae</name>
    <dbReference type="NCBI Taxonomy" id="911205"/>
    <lineage>
        <taxon>Bacteria</taxon>
        <taxon>Pseudomonadati</taxon>
        <taxon>Pseudomonadota</taxon>
        <taxon>Alphaproteobacteria</taxon>
        <taxon>Kordiimonadales</taxon>
        <taxon>Kordiimonadaceae</taxon>
        <taxon>Eilatimonas</taxon>
    </lineage>
</organism>
<reference evidence="1 2" key="1">
    <citation type="submission" date="2018-10" db="EMBL/GenBank/DDBJ databases">
        <title>Genomic Encyclopedia of Archaeal and Bacterial Type Strains, Phase II (KMG-II): from individual species to whole genera.</title>
        <authorList>
            <person name="Goeker M."/>
        </authorList>
    </citation>
    <scope>NUCLEOTIDE SEQUENCE [LARGE SCALE GENOMIC DNA]</scope>
    <source>
        <strain evidence="1 2">DSM 25217</strain>
    </source>
</reference>
<dbReference type="Proteomes" id="UP000271227">
    <property type="component" value="Unassembled WGS sequence"/>
</dbReference>
<evidence type="ECO:0000313" key="2">
    <source>
        <dbReference type="Proteomes" id="UP000271227"/>
    </source>
</evidence>
<dbReference type="AlphaFoldDB" id="A0A3M0CIN5"/>
<proteinExistence type="predicted"/>
<sequence length="262" mass="28299">MRNYKYSSFMILGLTVGIFTGVGARADSPSFRNCEAGYNYETVDAGILVVPPADGRSYSIDADSGDGIRAACQFELLFGFYLHGEYREASVDLDVDVTSAFGETASASFDLDTQVWRLGAGYALDLPMNLSIYGQAAYTETDFDANRIVVPFPDDTEELISENLFAGSSGFDAEVGARWMATDRLEVGGFVRYTDVGSPDFVPVGVQNPINETGGEDGLRTTEDWRGGANAAFNIFGPAWVSARYEFAGDVDALFAGLRVAF</sequence>
<dbReference type="RefSeq" id="WP_121938053.1">
    <property type="nucleotide sequence ID" value="NZ_REFR01000010.1"/>
</dbReference>
<evidence type="ECO:0008006" key="3">
    <source>
        <dbReference type="Google" id="ProtNLM"/>
    </source>
</evidence>
<dbReference type="SUPFAM" id="SSF56935">
    <property type="entry name" value="Porins"/>
    <property type="match status" value="1"/>
</dbReference>
<dbReference type="EMBL" id="REFR01000010">
    <property type="protein sequence ID" value="RMB08715.1"/>
    <property type="molecule type" value="Genomic_DNA"/>
</dbReference>
<gene>
    <name evidence="1" type="ORF">BXY39_1354</name>
</gene>
<protein>
    <recommendedName>
        <fullName evidence="3">Outer membrane protein with beta-barrel domain</fullName>
    </recommendedName>
</protein>